<dbReference type="SMART" id="SM00443">
    <property type="entry name" value="G_patch"/>
    <property type="match status" value="1"/>
</dbReference>
<dbReference type="InterPro" id="IPR039249">
    <property type="entry name" value="GPATCH11"/>
</dbReference>
<dbReference type="EMBL" id="JAAAUY010000219">
    <property type="protein sequence ID" value="KAF9333150.1"/>
    <property type="molecule type" value="Genomic_DNA"/>
</dbReference>
<dbReference type="Pfam" id="PF01585">
    <property type="entry name" value="G-patch"/>
    <property type="match status" value="1"/>
</dbReference>
<feature type="compositionally biased region" description="Basic and acidic residues" evidence="1">
    <location>
        <begin position="41"/>
        <end position="71"/>
    </location>
</feature>
<feature type="domain" description="G-patch" evidence="2">
    <location>
        <begin position="77"/>
        <end position="143"/>
    </location>
</feature>
<dbReference type="PANTHER" id="PTHR21032">
    <property type="entry name" value="G PATCH DOMAIN-CONTAINING PROTEIN 11"/>
    <property type="match status" value="1"/>
</dbReference>
<feature type="compositionally biased region" description="Polar residues" evidence="1">
    <location>
        <begin position="25"/>
        <end position="40"/>
    </location>
</feature>
<evidence type="ECO:0000256" key="1">
    <source>
        <dbReference type="SAM" id="MobiDB-lite"/>
    </source>
</evidence>
<comment type="caution">
    <text evidence="3">The sequence shown here is derived from an EMBL/GenBank/DDBJ whole genome shotgun (WGS) entry which is preliminary data.</text>
</comment>
<dbReference type="GO" id="GO:0000776">
    <property type="term" value="C:kinetochore"/>
    <property type="evidence" value="ECO:0007669"/>
    <property type="project" value="TreeGrafter"/>
</dbReference>
<dbReference type="InterPro" id="IPR025239">
    <property type="entry name" value="DUF4187"/>
</dbReference>
<keyword evidence="4" id="KW-1185">Reference proteome</keyword>
<reference evidence="3" key="1">
    <citation type="journal article" date="2020" name="Fungal Divers.">
        <title>Resolving the Mortierellaceae phylogeny through synthesis of multi-gene phylogenetics and phylogenomics.</title>
        <authorList>
            <person name="Vandepol N."/>
            <person name="Liber J."/>
            <person name="Desiro A."/>
            <person name="Na H."/>
            <person name="Kennedy M."/>
            <person name="Barry K."/>
            <person name="Grigoriev I.V."/>
            <person name="Miller A.N."/>
            <person name="O'Donnell K."/>
            <person name="Stajich J.E."/>
            <person name="Bonito G."/>
        </authorList>
    </citation>
    <scope>NUCLEOTIDE SEQUENCE</scope>
    <source>
        <strain evidence="3">NVP1</strain>
    </source>
</reference>
<organism evidence="3 4">
    <name type="scientific">Podila minutissima</name>
    <dbReference type="NCBI Taxonomy" id="64525"/>
    <lineage>
        <taxon>Eukaryota</taxon>
        <taxon>Fungi</taxon>
        <taxon>Fungi incertae sedis</taxon>
        <taxon>Mucoromycota</taxon>
        <taxon>Mortierellomycotina</taxon>
        <taxon>Mortierellomycetes</taxon>
        <taxon>Mortierellales</taxon>
        <taxon>Mortierellaceae</taxon>
        <taxon>Podila</taxon>
    </lineage>
</organism>
<dbReference type="InterPro" id="IPR000467">
    <property type="entry name" value="G_patch_dom"/>
</dbReference>
<evidence type="ECO:0000259" key="2">
    <source>
        <dbReference type="PROSITE" id="PS50174"/>
    </source>
</evidence>
<feature type="region of interest" description="Disordered" evidence="1">
    <location>
        <begin position="1"/>
        <end position="76"/>
    </location>
</feature>
<protein>
    <recommendedName>
        <fullName evidence="2">G-patch domain-containing protein</fullName>
    </recommendedName>
</protein>
<name>A0A9P5SPV4_9FUNG</name>
<dbReference type="GO" id="GO:0003676">
    <property type="term" value="F:nucleic acid binding"/>
    <property type="evidence" value="ECO:0007669"/>
    <property type="project" value="InterPro"/>
</dbReference>
<feature type="region of interest" description="Disordered" evidence="1">
    <location>
        <begin position="262"/>
        <end position="290"/>
    </location>
</feature>
<feature type="compositionally biased region" description="Polar residues" evidence="1">
    <location>
        <begin position="107"/>
        <end position="120"/>
    </location>
</feature>
<dbReference type="SMART" id="SM01173">
    <property type="entry name" value="DUF4187"/>
    <property type="match status" value="1"/>
</dbReference>
<feature type="region of interest" description="Disordered" evidence="1">
    <location>
        <begin position="95"/>
        <end position="124"/>
    </location>
</feature>
<feature type="region of interest" description="Disordered" evidence="1">
    <location>
        <begin position="200"/>
        <end position="223"/>
    </location>
</feature>
<gene>
    <name evidence="3" type="ORF">BG006_003951</name>
</gene>
<dbReference type="AlphaFoldDB" id="A0A9P5SPV4"/>
<evidence type="ECO:0000313" key="3">
    <source>
        <dbReference type="EMBL" id="KAF9333150.1"/>
    </source>
</evidence>
<proteinExistence type="predicted"/>
<dbReference type="PROSITE" id="PS50174">
    <property type="entry name" value="G_PATCH"/>
    <property type="match status" value="1"/>
</dbReference>
<sequence length="361" mass="41048">MSNAQHGGSDEEEDYMSEAFLKSLVSASENPMTKKQNMTYSERRRQKEREHLANLPKPLKEREREAREKGLETAISEENKGMAMLLKMGFKKGGTLGVSKHQEKSSATEQVTSSTLSSGSDALRAPLAIQMKQGRGGLGMDTLKKQKEQEEVEQSLKRAHEAFDVDYRGSKRDQFEHDKLSRHLGAAQAICMQLDVKKAAKDVQEGREENEDTPEPGQEGREFRRMGRSNSFWWIAENTPDDLVGTRMMGLAAPVATTASRGRRNFDLSDDEDGDLEDRKEKRVRLSTPDPIDDVAVEEKEEPEAQWGEKPAYAELTVYEKLEKVVRYLRQEHSYCFWCSAQYYGQQDLEENCPGESEDDH</sequence>
<dbReference type="Pfam" id="PF13821">
    <property type="entry name" value="DUF4187"/>
    <property type="match status" value="1"/>
</dbReference>
<dbReference type="Proteomes" id="UP000696485">
    <property type="component" value="Unassembled WGS sequence"/>
</dbReference>
<evidence type="ECO:0000313" key="4">
    <source>
        <dbReference type="Proteomes" id="UP000696485"/>
    </source>
</evidence>
<accession>A0A9P5SPV4</accession>
<dbReference type="PANTHER" id="PTHR21032:SF0">
    <property type="entry name" value="G PATCH DOMAIN-CONTAINING PROTEIN 11"/>
    <property type="match status" value="1"/>
</dbReference>